<name>G7V966_THELD</name>
<dbReference type="CDD" id="cd07020">
    <property type="entry name" value="Clp_protease_NfeD_1"/>
    <property type="match status" value="1"/>
</dbReference>
<organism evidence="9 10">
    <name type="scientific">Thermovirga lienii (strain ATCC BAA-1197 / DSM 17291 / Cas60314)</name>
    <dbReference type="NCBI Taxonomy" id="580340"/>
    <lineage>
        <taxon>Bacteria</taxon>
        <taxon>Thermotogati</taxon>
        <taxon>Synergistota</taxon>
        <taxon>Synergistia</taxon>
        <taxon>Synergistales</taxon>
        <taxon>Thermovirgaceae</taxon>
        <taxon>Thermovirga</taxon>
    </lineage>
</organism>
<dbReference type="PANTHER" id="PTHR33507:SF4">
    <property type="entry name" value="NODULATION COMPETITIVENESS PROTEIN NFED"/>
    <property type="match status" value="1"/>
</dbReference>
<dbReference type="SUPFAM" id="SSF141322">
    <property type="entry name" value="NfeD domain-like"/>
    <property type="match status" value="1"/>
</dbReference>
<dbReference type="eggNOG" id="COG1030">
    <property type="taxonomic scope" value="Bacteria"/>
</dbReference>
<feature type="domain" description="NfeD-like C-terminal" evidence="6">
    <location>
        <begin position="381"/>
        <end position="437"/>
    </location>
</feature>
<dbReference type="Gene3D" id="2.40.50.140">
    <property type="entry name" value="Nucleic acid-binding proteins"/>
    <property type="match status" value="1"/>
</dbReference>
<dbReference type="InterPro" id="IPR056738">
    <property type="entry name" value="NfeD1b_N"/>
</dbReference>
<feature type="transmembrane region" description="Helical" evidence="5">
    <location>
        <begin position="315"/>
        <end position="335"/>
    </location>
</feature>
<evidence type="ECO:0000259" key="7">
    <source>
        <dbReference type="Pfam" id="PF24961"/>
    </source>
</evidence>
<evidence type="ECO:0000259" key="6">
    <source>
        <dbReference type="Pfam" id="PF01957"/>
    </source>
</evidence>
<dbReference type="PANTHER" id="PTHR33507">
    <property type="entry name" value="INNER MEMBRANE PROTEIN YBBJ"/>
    <property type="match status" value="1"/>
</dbReference>
<dbReference type="KEGG" id="tli:Tlie_0700"/>
<feature type="domain" description="NfeD1b N-terminal" evidence="8">
    <location>
        <begin position="48"/>
        <end position="184"/>
    </location>
</feature>
<keyword evidence="2 5" id="KW-0812">Transmembrane</keyword>
<dbReference type="InterPro" id="IPR012340">
    <property type="entry name" value="NA-bd_OB-fold"/>
</dbReference>
<dbReference type="EMBL" id="CP003096">
    <property type="protein sequence ID" value="AER66435.1"/>
    <property type="molecule type" value="Genomic_DNA"/>
</dbReference>
<dbReference type="InterPro" id="IPR002810">
    <property type="entry name" value="NfeD-like_C"/>
</dbReference>
<reference evidence="10" key="1">
    <citation type="submission" date="2011-10" db="EMBL/GenBank/DDBJ databases">
        <title>The complete genome of chromosome of Thermovirga lienii DSM 17291.</title>
        <authorList>
            <consortium name="US DOE Joint Genome Institute (JGI-PGF)"/>
            <person name="Lucas S."/>
            <person name="Copeland A."/>
            <person name="Lapidus A."/>
            <person name="Glavina del Rio T."/>
            <person name="Dalin E."/>
            <person name="Tice H."/>
            <person name="Bruce D."/>
            <person name="Goodwin L."/>
            <person name="Pitluck S."/>
            <person name="Peters L."/>
            <person name="Mikhailova N."/>
            <person name="Saunders E."/>
            <person name="Kyrpides N."/>
            <person name="Mavromatis K."/>
            <person name="Ivanova N."/>
            <person name="Last F.I."/>
            <person name="Brettin T."/>
            <person name="Detter J.C."/>
            <person name="Han C."/>
            <person name="Larimer F."/>
            <person name="Land M."/>
            <person name="Hauser L."/>
            <person name="Markowitz V."/>
            <person name="Cheng J.-F."/>
            <person name="Hugenholtz P."/>
            <person name="Woyke T."/>
            <person name="Wu D."/>
            <person name="Spring S."/>
            <person name="Schroeder M."/>
            <person name="Brambilla E.-M."/>
            <person name="Klenk H.-P."/>
            <person name="Eisen J.A."/>
        </authorList>
    </citation>
    <scope>NUCLEOTIDE SEQUENCE [LARGE SCALE GENOMIC DNA]</scope>
    <source>
        <strain evidence="10">ATCC BAA-1197 / DSM 17291 / Cas60314</strain>
    </source>
</reference>
<feature type="domain" description="NfeD integral membrane" evidence="7">
    <location>
        <begin position="248"/>
        <end position="364"/>
    </location>
</feature>
<dbReference type="Pfam" id="PF01957">
    <property type="entry name" value="NfeD"/>
    <property type="match status" value="1"/>
</dbReference>
<evidence type="ECO:0000256" key="1">
    <source>
        <dbReference type="ARBA" id="ARBA00004141"/>
    </source>
</evidence>
<evidence type="ECO:0000256" key="4">
    <source>
        <dbReference type="ARBA" id="ARBA00023136"/>
    </source>
</evidence>
<keyword evidence="4 5" id="KW-0472">Membrane</keyword>
<gene>
    <name evidence="9" type="ordered locus">Tlie_0700</name>
</gene>
<evidence type="ECO:0000256" key="3">
    <source>
        <dbReference type="ARBA" id="ARBA00022989"/>
    </source>
</evidence>
<dbReference type="InterPro" id="IPR052165">
    <property type="entry name" value="Membrane_assoc_protease"/>
</dbReference>
<feature type="transmembrane region" description="Helical" evidence="5">
    <location>
        <begin position="249"/>
        <end position="282"/>
    </location>
</feature>
<feature type="transmembrane region" description="Helical" evidence="5">
    <location>
        <begin position="289"/>
        <end position="309"/>
    </location>
</feature>
<dbReference type="Pfam" id="PF24961">
    <property type="entry name" value="NfeD_membrane"/>
    <property type="match status" value="1"/>
</dbReference>
<dbReference type="InterPro" id="IPR056739">
    <property type="entry name" value="NfeD_membrane"/>
</dbReference>
<dbReference type="SUPFAM" id="SSF52096">
    <property type="entry name" value="ClpP/crotonase"/>
    <property type="match status" value="1"/>
</dbReference>
<dbReference type="InterPro" id="IPR029045">
    <property type="entry name" value="ClpP/crotonase-like_dom_sf"/>
</dbReference>
<reference evidence="9 10" key="2">
    <citation type="journal article" date="2012" name="Stand. Genomic Sci.">
        <title>Genome sequence of the moderately thermophilic, amino-acid-degrading and sulfur-reducing bacterium Thermovirga lienii type strain (Cas60314(T)).</title>
        <authorList>
            <person name="Goker M."/>
            <person name="Saunders E."/>
            <person name="Lapidus A."/>
            <person name="Nolan M."/>
            <person name="Lucas S."/>
            <person name="Hammon N."/>
            <person name="Deshpande S."/>
            <person name="Cheng J.F."/>
            <person name="Han C."/>
            <person name="Tapia R."/>
            <person name="Goodwin L.A."/>
            <person name="Pitluck S."/>
            <person name="Liolios K."/>
            <person name="Mavromatis K."/>
            <person name="Pagani I."/>
            <person name="Ivanova N."/>
            <person name="Mikhailova N."/>
            <person name="Pati A."/>
            <person name="Chen A."/>
            <person name="Palaniappan K."/>
            <person name="Land M."/>
            <person name="Chang Y.J."/>
            <person name="Jeffries C.D."/>
            <person name="Brambilla E.M."/>
            <person name="Rohde M."/>
            <person name="Spring S."/>
            <person name="Detter J.C."/>
            <person name="Woyke T."/>
            <person name="Bristow J."/>
            <person name="Eisen J.A."/>
            <person name="Markowitz V."/>
            <person name="Hugenholtz P."/>
            <person name="Kyrpides N.C."/>
            <person name="Klenk H.P."/>
        </authorList>
    </citation>
    <scope>NUCLEOTIDE SEQUENCE [LARGE SCALE GENOMIC DNA]</scope>
    <source>
        <strain evidence="10">ATCC BAA-1197 / DSM 17291 / Cas60314</strain>
    </source>
</reference>
<evidence type="ECO:0000256" key="5">
    <source>
        <dbReference type="SAM" id="Phobius"/>
    </source>
</evidence>
<dbReference type="Proteomes" id="UP000005868">
    <property type="component" value="Chromosome"/>
</dbReference>
<evidence type="ECO:0000256" key="2">
    <source>
        <dbReference type="ARBA" id="ARBA00022692"/>
    </source>
</evidence>
<dbReference type="GO" id="GO:0016020">
    <property type="term" value="C:membrane"/>
    <property type="evidence" value="ECO:0007669"/>
    <property type="project" value="UniProtKB-SubCell"/>
</dbReference>
<accession>G7V966</accession>
<evidence type="ECO:0000259" key="8">
    <source>
        <dbReference type="Pfam" id="PF25145"/>
    </source>
</evidence>
<evidence type="ECO:0000313" key="9">
    <source>
        <dbReference type="EMBL" id="AER66435.1"/>
    </source>
</evidence>
<dbReference type="HOGENOM" id="CLU_024619_1_0_0"/>
<feature type="transmembrane region" description="Helical" evidence="5">
    <location>
        <begin position="347"/>
        <end position="369"/>
    </location>
</feature>
<keyword evidence="10" id="KW-1185">Reference proteome</keyword>
<keyword evidence="3 5" id="KW-1133">Transmembrane helix</keyword>
<proteinExistence type="predicted"/>
<dbReference type="Pfam" id="PF25145">
    <property type="entry name" value="NfeD1b_N"/>
    <property type="match status" value="1"/>
</dbReference>
<evidence type="ECO:0000313" key="10">
    <source>
        <dbReference type="Proteomes" id="UP000005868"/>
    </source>
</evidence>
<dbReference type="AlphaFoldDB" id="G7V966"/>
<dbReference type="PROSITE" id="PS51257">
    <property type="entry name" value="PROKAR_LIPOPROTEIN"/>
    <property type="match status" value="1"/>
</dbReference>
<protein>
    <submittedName>
        <fullName evidence="9">Uncharacterized protein</fullName>
    </submittedName>
</protein>
<sequence>MRSYRAGKWCLGVMFFLFIAASCPAYGVEIREVKNVLNSSFNGVVGVVMEDHLEDVISEAEKINAELIVIDMDTPGGLVSSMRAITQKILDSPVPVVVWVSPAGARAASAGAFILEAAHVAAMSPGTNVGAAHPVTAGGEDVPEEMNRKITNDLAAQIRALAEERGRDPSSCEKMVTESASYTAREALQEGVIDVVASDLPTLLEAIDGRLVKLPGSTVKLDLKDYRVHRYEMSPRLKVLHFISRPDVAYLLLLVGLYAIIFEVMSPGGFVLGTSGLVLVLLGSLGLRMLPLNWAGIVLLVVGIAVMILDLAVGGIGILSLFGAAALIVGGLVIYRAPGGELLNMSYSFLVGAVVAITVFFLVAAWAVWRSLSKKAVSGSEGLIGLEGVALTDLAPSGTVKCHGEIWEAKSLNGDKIESNTPIRVIKSEGLVLYVEPIIGKKEDDGNDG</sequence>
<dbReference type="STRING" id="580340.Tlie_0700"/>
<comment type="subcellular location">
    <subcellularLocation>
        <location evidence="1">Membrane</location>
        <topology evidence="1">Multi-pass membrane protein</topology>
    </subcellularLocation>
</comment>
<dbReference type="Gene3D" id="3.90.226.10">
    <property type="entry name" value="2-enoyl-CoA Hydratase, Chain A, domain 1"/>
    <property type="match status" value="1"/>
</dbReference>